<dbReference type="EMBL" id="OOIL02000168">
    <property type="protein sequence ID" value="VFQ61457.1"/>
    <property type="molecule type" value="Genomic_DNA"/>
</dbReference>
<accession>A0A484KE04</accession>
<dbReference type="Proteomes" id="UP000595140">
    <property type="component" value="Unassembled WGS sequence"/>
</dbReference>
<sequence length="256" mass="28743">MVVAVNKEANENQVVIFEKRVEGSRKVSIPVENQFKLIKNFVKNLQLFYRKAREKSKLDTQTGMASDFRVQPHSRKSGNCGDWYPIEEQTHQVVSISKSLLCWESESPLTSNFFEGDLEQLSNERGVWQEHSCSKLLFAMDISVFECQTNSKEDTPFFLVGKEASGADSGALGPKLLTARPRKEVLIGPPSKLSPEAPPFIPISYNPFGVLDSYEDVNLEEPLETHANNFGESIEKFNCSSTQRVLKLNALEDAPP</sequence>
<organism evidence="1 2">
    <name type="scientific">Cuscuta campestris</name>
    <dbReference type="NCBI Taxonomy" id="132261"/>
    <lineage>
        <taxon>Eukaryota</taxon>
        <taxon>Viridiplantae</taxon>
        <taxon>Streptophyta</taxon>
        <taxon>Embryophyta</taxon>
        <taxon>Tracheophyta</taxon>
        <taxon>Spermatophyta</taxon>
        <taxon>Magnoliopsida</taxon>
        <taxon>eudicotyledons</taxon>
        <taxon>Gunneridae</taxon>
        <taxon>Pentapetalae</taxon>
        <taxon>asterids</taxon>
        <taxon>lamiids</taxon>
        <taxon>Solanales</taxon>
        <taxon>Convolvulaceae</taxon>
        <taxon>Cuscuteae</taxon>
        <taxon>Cuscuta</taxon>
        <taxon>Cuscuta subgen. Grammica</taxon>
        <taxon>Cuscuta sect. Cleistogrammica</taxon>
    </lineage>
</organism>
<proteinExistence type="predicted"/>
<evidence type="ECO:0000313" key="2">
    <source>
        <dbReference type="Proteomes" id="UP000595140"/>
    </source>
</evidence>
<feature type="non-terminal residue" evidence="1">
    <location>
        <position position="256"/>
    </location>
</feature>
<name>A0A484KE04_9ASTE</name>
<protein>
    <submittedName>
        <fullName evidence="1">Uncharacterized protein</fullName>
    </submittedName>
</protein>
<evidence type="ECO:0000313" key="1">
    <source>
        <dbReference type="EMBL" id="VFQ61457.1"/>
    </source>
</evidence>
<reference evidence="1 2" key="1">
    <citation type="submission" date="2018-04" db="EMBL/GenBank/DDBJ databases">
        <authorList>
            <person name="Vogel A."/>
        </authorList>
    </citation>
    <scope>NUCLEOTIDE SEQUENCE [LARGE SCALE GENOMIC DNA]</scope>
</reference>
<keyword evidence="2" id="KW-1185">Reference proteome</keyword>
<gene>
    <name evidence="1" type="ORF">CCAM_LOCUS3233</name>
</gene>
<dbReference type="AlphaFoldDB" id="A0A484KE04"/>